<sequence length="77" mass="8769">MQAYLEHLYNKLNNLPAGIQGIAWFISIKLSIHILKGIENVPTYSITIVLQFMLALIILLLGLIFIDVLSISRKKFK</sequence>
<dbReference type="AlphaFoldDB" id="A0AA46YTR4"/>
<proteinExistence type="predicted"/>
<keyword evidence="1" id="KW-0472">Membrane</keyword>
<feature type="transmembrane region" description="Helical" evidence="1">
    <location>
        <begin position="12"/>
        <end position="32"/>
    </location>
</feature>
<evidence type="ECO:0000313" key="2">
    <source>
        <dbReference type="EMBL" id="UYT09688.1"/>
    </source>
</evidence>
<gene>
    <name evidence="2" type="ORF">OF801_06805</name>
</gene>
<keyword evidence="1" id="KW-0812">Transmembrane</keyword>
<dbReference type="Proteomes" id="UP001164042">
    <property type="component" value="Chromosome"/>
</dbReference>
<evidence type="ECO:0000256" key="1">
    <source>
        <dbReference type="SAM" id="Phobius"/>
    </source>
</evidence>
<dbReference type="RefSeq" id="WP_165712968.1">
    <property type="nucleotide sequence ID" value="NZ_CP109635.1"/>
</dbReference>
<name>A0AA46YTR4_9LACT</name>
<feature type="transmembrane region" description="Helical" evidence="1">
    <location>
        <begin position="44"/>
        <end position="69"/>
    </location>
</feature>
<dbReference type="EMBL" id="CP109635">
    <property type="protein sequence ID" value="UYT09688.1"/>
    <property type="molecule type" value="Genomic_DNA"/>
</dbReference>
<keyword evidence="1" id="KW-1133">Transmembrane helix</keyword>
<organism evidence="2 3">
    <name type="scientific">Lactococcus garvieae</name>
    <dbReference type="NCBI Taxonomy" id="1363"/>
    <lineage>
        <taxon>Bacteria</taxon>
        <taxon>Bacillati</taxon>
        <taxon>Bacillota</taxon>
        <taxon>Bacilli</taxon>
        <taxon>Lactobacillales</taxon>
        <taxon>Streptococcaceae</taxon>
        <taxon>Lactococcus</taxon>
    </lineage>
</organism>
<protein>
    <submittedName>
        <fullName evidence="2">Uncharacterized protein</fullName>
    </submittedName>
</protein>
<accession>A0AA46YTR4</accession>
<reference evidence="2" key="1">
    <citation type="submission" date="2022-10" db="EMBL/GenBank/DDBJ databases">
        <title>Genome assembly of Lactococcus garvieae isolates from cricket gut.</title>
        <authorList>
            <person name="Luecke A.R."/>
            <person name="Brown A.M.V."/>
            <person name="Wakeman C.A."/>
        </authorList>
    </citation>
    <scope>NUCLEOTIDE SEQUENCE</scope>
    <source>
        <strain evidence="2">Alexii-11_2</strain>
    </source>
</reference>
<evidence type="ECO:0000313" key="3">
    <source>
        <dbReference type="Proteomes" id="UP001164042"/>
    </source>
</evidence>